<keyword evidence="7" id="KW-0653">Protein transport</keyword>
<dbReference type="InterPro" id="IPR038072">
    <property type="entry name" value="GspK_central_sf"/>
</dbReference>
<dbReference type="Pfam" id="PF21687">
    <property type="entry name" value="T2SSK_1st"/>
    <property type="match status" value="1"/>
</dbReference>
<evidence type="ECO:0000256" key="1">
    <source>
        <dbReference type="ARBA" id="ARBA00004533"/>
    </source>
</evidence>
<gene>
    <name evidence="11" type="ORF">SAMN05660330_00947</name>
</gene>
<dbReference type="GO" id="GO:0009306">
    <property type="term" value="P:protein secretion"/>
    <property type="evidence" value="ECO:0007669"/>
    <property type="project" value="InterPro"/>
</dbReference>
<keyword evidence="5" id="KW-0997">Cell inner membrane</keyword>
<accession>A0A1H0M265</accession>
<organism evidence="11 12">
    <name type="scientific">Desulforhopalus singaporensis</name>
    <dbReference type="NCBI Taxonomy" id="91360"/>
    <lineage>
        <taxon>Bacteria</taxon>
        <taxon>Pseudomonadati</taxon>
        <taxon>Thermodesulfobacteriota</taxon>
        <taxon>Desulfobulbia</taxon>
        <taxon>Desulfobulbales</taxon>
        <taxon>Desulfocapsaceae</taxon>
        <taxon>Desulforhopalus</taxon>
    </lineage>
</organism>
<comment type="similarity">
    <text evidence="2">Belongs to the GSP K family.</text>
</comment>
<dbReference type="SUPFAM" id="SSF158544">
    <property type="entry name" value="GspK insert domain-like"/>
    <property type="match status" value="1"/>
</dbReference>
<keyword evidence="12" id="KW-1185">Reference proteome</keyword>
<dbReference type="InterPro" id="IPR049031">
    <property type="entry name" value="T2SSK_SAM-like_1st"/>
</dbReference>
<dbReference type="Gene3D" id="1.10.40.60">
    <property type="entry name" value="EpsJ-like"/>
    <property type="match status" value="1"/>
</dbReference>
<dbReference type="GO" id="GO:0005886">
    <property type="term" value="C:plasma membrane"/>
    <property type="evidence" value="ECO:0007669"/>
    <property type="project" value="UniProtKB-SubCell"/>
</dbReference>
<name>A0A1H0M265_9BACT</name>
<evidence type="ECO:0000259" key="10">
    <source>
        <dbReference type="Pfam" id="PF21687"/>
    </source>
</evidence>
<dbReference type="PANTHER" id="PTHR38831">
    <property type="entry name" value="TYPE II SECRETION SYSTEM PROTEIN K"/>
    <property type="match status" value="1"/>
</dbReference>
<keyword evidence="9" id="KW-0472">Membrane</keyword>
<keyword evidence="4" id="KW-1003">Cell membrane</keyword>
<evidence type="ECO:0000256" key="6">
    <source>
        <dbReference type="ARBA" id="ARBA00022692"/>
    </source>
</evidence>
<evidence type="ECO:0000313" key="11">
    <source>
        <dbReference type="EMBL" id="SDO74306.1"/>
    </source>
</evidence>
<evidence type="ECO:0000256" key="7">
    <source>
        <dbReference type="ARBA" id="ARBA00022927"/>
    </source>
</evidence>
<evidence type="ECO:0000256" key="4">
    <source>
        <dbReference type="ARBA" id="ARBA00022475"/>
    </source>
</evidence>
<evidence type="ECO:0000256" key="8">
    <source>
        <dbReference type="ARBA" id="ARBA00022989"/>
    </source>
</evidence>
<feature type="domain" description="T2SS protein K first SAM-like" evidence="10">
    <location>
        <begin position="108"/>
        <end position="211"/>
    </location>
</feature>
<protein>
    <submittedName>
        <fullName evidence="11">General secretion pathway protein K</fullName>
    </submittedName>
</protein>
<dbReference type="Proteomes" id="UP000199073">
    <property type="component" value="Unassembled WGS sequence"/>
</dbReference>
<dbReference type="InterPro" id="IPR005628">
    <property type="entry name" value="GspK"/>
</dbReference>
<reference evidence="11 12" key="1">
    <citation type="submission" date="2016-10" db="EMBL/GenBank/DDBJ databases">
        <authorList>
            <person name="de Groot N.N."/>
        </authorList>
    </citation>
    <scope>NUCLEOTIDE SEQUENCE [LARGE SCALE GENOMIC DNA]</scope>
    <source>
        <strain evidence="11 12">DSM 12130</strain>
    </source>
</reference>
<evidence type="ECO:0000256" key="3">
    <source>
        <dbReference type="ARBA" id="ARBA00022448"/>
    </source>
</evidence>
<evidence type="ECO:0000256" key="2">
    <source>
        <dbReference type="ARBA" id="ARBA00007246"/>
    </source>
</evidence>
<keyword evidence="6" id="KW-0812">Transmembrane</keyword>
<dbReference type="PIRSF" id="PIRSF002786">
    <property type="entry name" value="XcpX"/>
    <property type="match status" value="1"/>
</dbReference>
<evidence type="ECO:0000256" key="9">
    <source>
        <dbReference type="ARBA" id="ARBA00023136"/>
    </source>
</evidence>
<evidence type="ECO:0000256" key="5">
    <source>
        <dbReference type="ARBA" id="ARBA00022519"/>
    </source>
</evidence>
<dbReference type="AlphaFoldDB" id="A0A1H0M265"/>
<sequence>MNLGPGNQKGVALLITVMTLTLLTALTVEFHRATWQKLLAADTYKTRGELQAIAISGVNIATALLEKDFVDNNFDSALDDWAAVKTADFEELFPDGTLVLTIEDLSGKLPINSLAEQAGRTPPGETNPALELQNIFLNLLTSGVFNVEGETEAENILDAIIDWIDTDDKESDFGAESGYYQSLEQPYDCRNAPIQYIEELLLIKGISPELLYGDGEREGLVDYITIYGDDGRININSADRLLIKSFDPTIGDELLERFDDFRKMPENKEKLSSPNWYTETSGWPGDIVLSNTITTTKSSFFQIRSTGISEDLSRTIVIDLQRDSDGNLITRKRIVEQQ</sequence>
<dbReference type="PANTHER" id="PTHR38831:SF1">
    <property type="entry name" value="TYPE II SECRETION SYSTEM PROTEIN K-RELATED"/>
    <property type="match status" value="1"/>
</dbReference>
<proteinExistence type="inferred from homology"/>
<comment type="subcellular location">
    <subcellularLocation>
        <location evidence="1">Cell inner membrane</location>
    </subcellularLocation>
</comment>
<dbReference type="RefSeq" id="WP_176761088.1">
    <property type="nucleotide sequence ID" value="NZ_FNJI01000005.1"/>
</dbReference>
<keyword evidence="8" id="KW-1133">Transmembrane helix</keyword>
<dbReference type="EMBL" id="FNJI01000005">
    <property type="protein sequence ID" value="SDO74306.1"/>
    <property type="molecule type" value="Genomic_DNA"/>
</dbReference>
<keyword evidence="3" id="KW-0813">Transport</keyword>
<evidence type="ECO:0000313" key="12">
    <source>
        <dbReference type="Proteomes" id="UP000199073"/>
    </source>
</evidence>
<dbReference type="STRING" id="91360.SAMN05660330_00947"/>